<accession>A0A1Y3YZD2</accession>
<dbReference type="Proteomes" id="UP000195386">
    <property type="component" value="Unassembled WGS sequence"/>
</dbReference>
<dbReference type="AlphaFoldDB" id="A0A1Y3YZD2"/>
<reference evidence="2" key="1">
    <citation type="submission" date="2017-04" db="EMBL/GenBank/DDBJ databases">
        <title>Function of individual gut microbiota members based on whole genome sequencing of pure cultures obtained from chicken caecum.</title>
        <authorList>
            <person name="Medvecky M."/>
            <person name="Cejkova D."/>
            <person name="Polansky O."/>
            <person name="Karasova D."/>
            <person name="Kubasova T."/>
            <person name="Cizek A."/>
            <person name="Rychlik I."/>
        </authorList>
    </citation>
    <scope>NUCLEOTIDE SEQUENCE [LARGE SCALE GENOMIC DNA]</scope>
    <source>
        <strain evidence="2">An43</strain>
    </source>
</reference>
<name>A0A1Y3YZD2_9BACE</name>
<dbReference type="RefSeq" id="WP_087425247.1">
    <property type="nucleotide sequence ID" value="NZ_CATZGC010000023.1"/>
</dbReference>
<comment type="caution">
    <text evidence="1">The sequence shown here is derived from an EMBL/GenBank/DDBJ whole genome shotgun (WGS) entry which is preliminary data.</text>
</comment>
<gene>
    <name evidence="1" type="ORF">B5F97_01965</name>
</gene>
<evidence type="ECO:0000313" key="1">
    <source>
        <dbReference type="EMBL" id="OUO03205.1"/>
    </source>
</evidence>
<dbReference type="EMBL" id="NFII01000001">
    <property type="protein sequence ID" value="OUO03205.1"/>
    <property type="molecule type" value="Genomic_DNA"/>
</dbReference>
<protein>
    <submittedName>
        <fullName evidence="1">Uncharacterized protein</fullName>
    </submittedName>
</protein>
<organism evidence="1 2">
    <name type="scientific">Bacteroides clarus</name>
    <dbReference type="NCBI Taxonomy" id="626929"/>
    <lineage>
        <taxon>Bacteria</taxon>
        <taxon>Pseudomonadati</taxon>
        <taxon>Bacteroidota</taxon>
        <taxon>Bacteroidia</taxon>
        <taxon>Bacteroidales</taxon>
        <taxon>Bacteroidaceae</taxon>
        <taxon>Bacteroides</taxon>
    </lineage>
</organism>
<evidence type="ECO:0000313" key="2">
    <source>
        <dbReference type="Proteomes" id="UP000195386"/>
    </source>
</evidence>
<sequence length="109" mass="12955">MKFDAINYPNGKIEIPPFIEEEGTFDVILIEKMWGKKTNLICVFQKEDGTMFSTTAWRRRFDNHSEHYSPRKSDIEFADELKRTMWRCSFQYSSNGKYINWMTAEPLLG</sequence>
<proteinExistence type="predicted"/>